<dbReference type="PANTHER" id="PTHR47027:SF30">
    <property type="entry name" value="THAP-TYPE DOMAIN-CONTAINING PROTEIN"/>
    <property type="match status" value="1"/>
</dbReference>
<dbReference type="Pfam" id="PF00078">
    <property type="entry name" value="RVT_1"/>
    <property type="match status" value="2"/>
</dbReference>
<dbReference type="PANTHER" id="PTHR47027">
    <property type="entry name" value="REVERSE TRANSCRIPTASE DOMAIN-CONTAINING PROTEIN"/>
    <property type="match status" value="1"/>
</dbReference>
<dbReference type="STRING" id="50429.A0A2B4S607"/>
<evidence type="ECO:0000259" key="1">
    <source>
        <dbReference type="PROSITE" id="PS50878"/>
    </source>
</evidence>
<dbReference type="InterPro" id="IPR036691">
    <property type="entry name" value="Endo/exonu/phosph_ase_sf"/>
</dbReference>
<dbReference type="PROSITE" id="PS50878">
    <property type="entry name" value="RT_POL"/>
    <property type="match status" value="1"/>
</dbReference>
<dbReference type="InterPro" id="IPR000477">
    <property type="entry name" value="RT_dom"/>
</dbReference>
<dbReference type="AlphaFoldDB" id="A0A2B4S607"/>
<gene>
    <name evidence="2" type="primary">CFDP2</name>
    <name evidence="2" type="ORF">AWC38_SpisGene11511</name>
</gene>
<proteinExistence type="predicted"/>
<dbReference type="OrthoDB" id="5977725at2759"/>
<dbReference type="Proteomes" id="UP000225706">
    <property type="component" value="Unassembled WGS sequence"/>
</dbReference>
<reference evidence="3" key="1">
    <citation type="journal article" date="2017" name="bioRxiv">
        <title>Comparative analysis of the genomes of Stylophora pistillata and Acropora digitifera provides evidence for extensive differences between species of corals.</title>
        <authorList>
            <person name="Voolstra C.R."/>
            <person name="Li Y."/>
            <person name="Liew Y.J."/>
            <person name="Baumgarten S."/>
            <person name="Zoccola D."/>
            <person name="Flot J.-F."/>
            <person name="Tambutte S."/>
            <person name="Allemand D."/>
            <person name="Aranda M."/>
        </authorList>
    </citation>
    <scope>NUCLEOTIDE SEQUENCE [LARGE SCALE GENOMIC DNA]</scope>
</reference>
<dbReference type="Gene3D" id="3.60.10.10">
    <property type="entry name" value="Endonuclease/exonuclease/phosphatase"/>
    <property type="match status" value="1"/>
</dbReference>
<comment type="caution">
    <text evidence="2">The sequence shown here is derived from an EMBL/GenBank/DDBJ whole genome shotgun (WGS) entry which is preliminary data.</text>
</comment>
<dbReference type="CDD" id="cd09076">
    <property type="entry name" value="L1-EN"/>
    <property type="match status" value="1"/>
</dbReference>
<sequence length="1044" mass="117138">MAIHSSRTCPPIIEVSLPLEPGHVMSSTVGTLPCNFVLTLEIHAQLPLGQKSYGDCIIQTRRASIIQTRRAGEGQLTEKGAGYTFFWKGKEENKQRIHGVGFAVKNELIRNLEELPVGVSECLTTLRLKLKSNQQATVISAYAPTLQAEPEDKEIFYSTLDSVLTQIPSNHKIILLGDFNARVGRDRSVWKNVIGKEGVGNANSNGIQLLTKYAEHQLVITNTLFRQKNRNKTSWRHPRSRHWHMIDYVIVRCCDRKDVLITKTMTSSDECWTDHRLVRSSMSFVIRKQRMTPKRLRPKYNLGKLDHPEKQAEFQSKLTAALLHVDDINVDCLWEGLKTAIKTACDETLGSQKWCYQDWFDDNDAEIEQIIAEKRKRFSVWQNEISNAIKKQQYHEMRSKVQSRVSEMETNWWIQKAQEIQALSDSNNSKAFFAATKKIYGPTSQGVRPVAGKDGTLHKDLGGIRDRWKEHFCELLNQTPSVNIDTIANLPQLSVKSHLDETPTLEDIATAIGAMKKGKAAGPDGIPVEAYKAAGPALEVLPESQCGFRPARGTVDMIFSARQIQEKCREHDKDLYMPFIDLTKAFHSVHRPTLWKVLSKIGCPEKYIRTICLLHDNMSVSVPIDGESTESFVLKTGVKQGCVIAPTLFSIFISAVLHLVSEKLPCGIDMQFRMDGKLFNLRRLKAKTLTTHMAILELQYADDNALVTHTEEDLQVAVDAFSYAYDALGLTLNARKTQVLFQPSPDHTLERKQPEITVGDTRLSSVDHFSYLGSCLSCKADLDVETQEIQALSDSNNSKAFFAATKKIYGPTSQGVRPVAGKDGTLHKDLAGIRDRWKEHFCELLNQTPSVNIDAIANLPQLSEKSHLDETPTLEDIATAIGAMKKGKVAGHDGIPVEAYKAAGPALIEKLHVLFTQIWDEEVIPSVLQDALVVTIFKKGDKANCENYRGISLLSIAGKIFARILACRLFPIAEEVLPESQCGFRPARGTVDMIFSARQIQEKCREQHKDLYMAFIDLRRLTPYIGQTCGKCSLKLDAQRNTSE</sequence>
<organism evidence="2 3">
    <name type="scientific">Stylophora pistillata</name>
    <name type="common">Smooth cauliflower coral</name>
    <dbReference type="NCBI Taxonomy" id="50429"/>
    <lineage>
        <taxon>Eukaryota</taxon>
        <taxon>Metazoa</taxon>
        <taxon>Cnidaria</taxon>
        <taxon>Anthozoa</taxon>
        <taxon>Hexacorallia</taxon>
        <taxon>Scleractinia</taxon>
        <taxon>Astrocoeniina</taxon>
        <taxon>Pocilloporidae</taxon>
        <taxon>Stylophora</taxon>
    </lineage>
</organism>
<dbReference type="InterPro" id="IPR043502">
    <property type="entry name" value="DNA/RNA_pol_sf"/>
</dbReference>
<name>A0A2B4S607_STYPI</name>
<evidence type="ECO:0000313" key="3">
    <source>
        <dbReference type="Proteomes" id="UP000225706"/>
    </source>
</evidence>
<evidence type="ECO:0000313" key="2">
    <source>
        <dbReference type="EMBL" id="PFX23925.1"/>
    </source>
</evidence>
<keyword evidence="3" id="KW-1185">Reference proteome</keyword>
<dbReference type="SUPFAM" id="SSF56672">
    <property type="entry name" value="DNA/RNA polymerases"/>
    <property type="match status" value="2"/>
</dbReference>
<accession>A0A2B4S607</accession>
<dbReference type="CDD" id="cd01650">
    <property type="entry name" value="RT_nLTR_like"/>
    <property type="match status" value="2"/>
</dbReference>
<dbReference type="EMBL" id="LSMT01000192">
    <property type="protein sequence ID" value="PFX23925.1"/>
    <property type="molecule type" value="Genomic_DNA"/>
</dbReference>
<protein>
    <submittedName>
        <fullName evidence="2">Craniofacial development protein 2</fullName>
    </submittedName>
</protein>
<dbReference type="SUPFAM" id="SSF56219">
    <property type="entry name" value="DNase I-like"/>
    <property type="match status" value="1"/>
</dbReference>
<feature type="domain" description="Reverse transcriptase" evidence="1">
    <location>
        <begin position="457"/>
        <end position="776"/>
    </location>
</feature>